<accession>A0ABR3QBB1</accession>
<comment type="caution">
    <text evidence="1">The sequence shown here is derived from an EMBL/GenBank/DDBJ whole genome shotgun (WGS) entry which is preliminary data.</text>
</comment>
<gene>
    <name evidence="1" type="ORF">Q8F55_002976</name>
</gene>
<dbReference type="EMBL" id="JBBXJM010000002">
    <property type="protein sequence ID" value="KAL1411981.1"/>
    <property type="molecule type" value="Genomic_DNA"/>
</dbReference>
<protein>
    <submittedName>
        <fullName evidence="1">Uncharacterized protein</fullName>
    </submittedName>
</protein>
<organism evidence="1 2">
    <name type="scientific">Vanrija albida</name>
    <dbReference type="NCBI Taxonomy" id="181172"/>
    <lineage>
        <taxon>Eukaryota</taxon>
        <taxon>Fungi</taxon>
        <taxon>Dikarya</taxon>
        <taxon>Basidiomycota</taxon>
        <taxon>Agaricomycotina</taxon>
        <taxon>Tremellomycetes</taxon>
        <taxon>Trichosporonales</taxon>
        <taxon>Trichosporonaceae</taxon>
        <taxon>Vanrija</taxon>
    </lineage>
</organism>
<dbReference type="Proteomes" id="UP001565368">
    <property type="component" value="Unassembled WGS sequence"/>
</dbReference>
<name>A0ABR3QBB1_9TREE</name>
<keyword evidence="2" id="KW-1185">Reference proteome</keyword>
<dbReference type="RefSeq" id="XP_069211925.1">
    <property type="nucleotide sequence ID" value="XM_069351539.1"/>
</dbReference>
<evidence type="ECO:0000313" key="2">
    <source>
        <dbReference type="Proteomes" id="UP001565368"/>
    </source>
</evidence>
<reference evidence="1 2" key="1">
    <citation type="submission" date="2023-08" db="EMBL/GenBank/DDBJ databases">
        <title>Annotated Genome Sequence of Vanrija albida AlHP1.</title>
        <authorList>
            <person name="Herzog R."/>
        </authorList>
    </citation>
    <scope>NUCLEOTIDE SEQUENCE [LARGE SCALE GENOMIC DNA]</scope>
    <source>
        <strain evidence="1 2">AlHP1</strain>
    </source>
</reference>
<evidence type="ECO:0000313" key="1">
    <source>
        <dbReference type="EMBL" id="KAL1411981.1"/>
    </source>
</evidence>
<dbReference type="GeneID" id="95984019"/>
<sequence length="121" mass="14243">MVSVLIRWLWPEDVPPSETPRKFTIVGLEGVNAKRCGVVLNGASVETALRTAVMKRVNDWLVEERRLQQFVVEERQWVDSYEPWKEYRNAVLQAVWDITFVRRDAYRREVAPRQWALEAGE</sequence>
<proteinExistence type="predicted"/>